<dbReference type="InterPro" id="IPR031248">
    <property type="entry name" value="RNF213"/>
</dbReference>
<dbReference type="PANTHER" id="PTHR22605:SF16">
    <property type="entry name" value="E3 UBIQUITIN-PROTEIN LIGASE RNF213"/>
    <property type="match status" value="1"/>
</dbReference>
<dbReference type="GO" id="GO:0016887">
    <property type="term" value="F:ATP hydrolysis activity"/>
    <property type="evidence" value="ECO:0007669"/>
    <property type="project" value="InterPro"/>
</dbReference>
<dbReference type="Proteomes" id="UP000507470">
    <property type="component" value="Unassembled WGS sequence"/>
</dbReference>
<keyword evidence="1" id="KW-0012">Acyltransferase</keyword>
<organism evidence="1 2">
    <name type="scientific">Mytilus coruscus</name>
    <name type="common">Sea mussel</name>
    <dbReference type="NCBI Taxonomy" id="42192"/>
    <lineage>
        <taxon>Eukaryota</taxon>
        <taxon>Metazoa</taxon>
        <taxon>Spiralia</taxon>
        <taxon>Lophotrochozoa</taxon>
        <taxon>Mollusca</taxon>
        <taxon>Bivalvia</taxon>
        <taxon>Autobranchia</taxon>
        <taxon>Pteriomorphia</taxon>
        <taxon>Mytilida</taxon>
        <taxon>Mytiloidea</taxon>
        <taxon>Mytilidae</taxon>
        <taxon>Mytilinae</taxon>
        <taxon>Mytilus</taxon>
    </lineage>
</organism>
<sequence>MSPADFTALYHSLFSVQVNDLTSAHIISYNPDHDFLPMILANCSYTFHVGSGINLEYNYSTLERQVVDRFLLTKSNILINGIEIMVYRSETTNSMVFEILRTKIPQERMSPAVMSQIRCEMNRLSYPDLCDNILNIDTAICFLKSFNRIDHLHSFNDFVVSTLQLGDPCLNQKLKMSNIQSLWVTLSMEKTKRLLDIKKESFDTIPKTLKDLLTERERQPIMEIGNKLQEQQLVIFLEILFECIVLVINIPQKDEEFTDMSKISLADAITLYLDDQPYEKKHPLDSWLDNIITRLKETPGDKILCSKCTDTWITLFEINKLKQREI</sequence>
<accession>A0A6J8A8U7</accession>
<dbReference type="AlphaFoldDB" id="A0A6J8A8U7"/>
<name>A0A6J8A8U7_MYTCO</name>
<dbReference type="OrthoDB" id="6135597at2759"/>
<keyword evidence="2" id="KW-1185">Reference proteome</keyword>
<keyword evidence="1" id="KW-0808">Transferase</keyword>
<proteinExistence type="predicted"/>
<reference evidence="1 2" key="1">
    <citation type="submission" date="2020-06" db="EMBL/GenBank/DDBJ databases">
        <authorList>
            <person name="Li R."/>
            <person name="Bekaert M."/>
        </authorList>
    </citation>
    <scope>NUCLEOTIDE SEQUENCE [LARGE SCALE GENOMIC DNA]</scope>
    <source>
        <strain evidence="2">wild</strain>
    </source>
</reference>
<protein>
    <submittedName>
        <fullName evidence="1">RNF213</fullName>
        <ecNumber evidence="1">2.3.2.27</ecNumber>
    </submittedName>
</protein>
<dbReference type="EC" id="2.3.2.27" evidence="1"/>
<dbReference type="PANTHER" id="PTHR22605">
    <property type="entry name" value="RZ-TYPE DOMAIN-CONTAINING PROTEIN"/>
    <property type="match status" value="1"/>
</dbReference>
<evidence type="ECO:0000313" key="1">
    <source>
        <dbReference type="EMBL" id="CAC5363740.1"/>
    </source>
</evidence>
<gene>
    <name evidence="1" type="ORF">MCOR_5045</name>
</gene>
<dbReference type="GO" id="GO:0061630">
    <property type="term" value="F:ubiquitin protein ligase activity"/>
    <property type="evidence" value="ECO:0007669"/>
    <property type="project" value="UniProtKB-EC"/>
</dbReference>
<evidence type="ECO:0000313" key="2">
    <source>
        <dbReference type="Proteomes" id="UP000507470"/>
    </source>
</evidence>
<dbReference type="EMBL" id="CACVKT020000907">
    <property type="protein sequence ID" value="CAC5363740.1"/>
    <property type="molecule type" value="Genomic_DNA"/>
</dbReference>